<sequence>MFGVKGQIPVTIVCYRSMICFRFAAYNLNITITVFTLF</sequence>
<proteinExistence type="predicted"/>
<dbReference type="AlphaFoldDB" id="A0A2P2N0D3"/>
<protein>
    <submittedName>
        <fullName evidence="1">Uncharacterized protein</fullName>
    </submittedName>
</protein>
<name>A0A2P2N0D3_RHIMU</name>
<reference evidence="1" key="1">
    <citation type="submission" date="2018-02" db="EMBL/GenBank/DDBJ databases">
        <title>Rhizophora mucronata_Transcriptome.</title>
        <authorList>
            <person name="Meera S.P."/>
            <person name="Sreeshan A."/>
            <person name="Augustine A."/>
        </authorList>
    </citation>
    <scope>NUCLEOTIDE SEQUENCE</scope>
    <source>
        <tissue evidence="1">Leaf</tissue>
    </source>
</reference>
<evidence type="ECO:0000313" key="1">
    <source>
        <dbReference type="EMBL" id="MBX35908.1"/>
    </source>
</evidence>
<dbReference type="EMBL" id="GGEC01055424">
    <property type="protein sequence ID" value="MBX35908.1"/>
    <property type="molecule type" value="Transcribed_RNA"/>
</dbReference>
<organism evidence="1">
    <name type="scientific">Rhizophora mucronata</name>
    <name type="common">Asiatic mangrove</name>
    <dbReference type="NCBI Taxonomy" id="61149"/>
    <lineage>
        <taxon>Eukaryota</taxon>
        <taxon>Viridiplantae</taxon>
        <taxon>Streptophyta</taxon>
        <taxon>Embryophyta</taxon>
        <taxon>Tracheophyta</taxon>
        <taxon>Spermatophyta</taxon>
        <taxon>Magnoliopsida</taxon>
        <taxon>eudicotyledons</taxon>
        <taxon>Gunneridae</taxon>
        <taxon>Pentapetalae</taxon>
        <taxon>rosids</taxon>
        <taxon>fabids</taxon>
        <taxon>Malpighiales</taxon>
        <taxon>Rhizophoraceae</taxon>
        <taxon>Rhizophora</taxon>
    </lineage>
</organism>
<accession>A0A2P2N0D3</accession>